<dbReference type="Gene3D" id="1.10.1760.20">
    <property type="match status" value="1"/>
</dbReference>
<feature type="transmembrane region" description="Helical" evidence="14">
    <location>
        <begin position="71"/>
        <end position="90"/>
    </location>
</feature>
<feature type="transmembrane region" description="Helical" evidence="14">
    <location>
        <begin position="42"/>
        <end position="59"/>
    </location>
</feature>
<dbReference type="Gene3D" id="3.30.565.10">
    <property type="entry name" value="Histidine kinase-like ATPase, C-terminal domain"/>
    <property type="match status" value="1"/>
</dbReference>
<dbReference type="EMBL" id="QDDL01000008">
    <property type="protein sequence ID" value="PVZ66422.1"/>
    <property type="molecule type" value="Genomic_DNA"/>
</dbReference>
<evidence type="ECO:0000256" key="7">
    <source>
        <dbReference type="ARBA" id="ARBA00022692"/>
    </source>
</evidence>
<dbReference type="InterPro" id="IPR003018">
    <property type="entry name" value="GAF"/>
</dbReference>
<keyword evidence="5" id="KW-0597">Phosphoprotein</keyword>
<dbReference type="PANTHER" id="PTHR34220:SF10">
    <property type="entry name" value="SENSOR HISTIDINE KINASE BTSS"/>
    <property type="match status" value="1"/>
</dbReference>
<comment type="catalytic activity">
    <reaction evidence="1">
        <text>ATP + protein L-histidine = ADP + protein N-phospho-L-histidine.</text>
        <dbReference type="EC" id="2.7.13.3"/>
    </reaction>
</comment>
<dbReference type="GO" id="GO:0071555">
    <property type="term" value="P:cell wall organization"/>
    <property type="evidence" value="ECO:0007669"/>
    <property type="project" value="InterPro"/>
</dbReference>
<dbReference type="Pfam" id="PF02518">
    <property type="entry name" value="HATPase_c"/>
    <property type="match status" value="1"/>
</dbReference>
<dbReference type="SUPFAM" id="SSF55781">
    <property type="entry name" value="GAF domain-like"/>
    <property type="match status" value="1"/>
</dbReference>
<evidence type="ECO:0000256" key="11">
    <source>
        <dbReference type="ARBA" id="ARBA00022989"/>
    </source>
</evidence>
<evidence type="ECO:0000256" key="9">
    <source>
        <dbReference type="ARBA" id="ARBA00022777"/>
    </source>
</evidence>
<accession>A0A2V1GY06</accession>
<dbReference type="InterPro" id="IPR011620">
    <property type="entry name" value="Sig_transdc_His_kinase_LytS_TM"/>
</dbReference>
<dbReference type="InterPro" id="IPR003594">
    <property type="entry name" value="HATPase_dom"/>
</dbReference>
<feature type="transmembrane region" description="Helical" evidence="14">
    <location>
        <begin position="12"/>
        <end position="30"/>
    </location>
</feature>
<evidence type="ECO:0000259" key="17">
    <source>
        <dbReference type="Pfam" id="PF07694"/>
    </source>
</evidence>
<keyword evidence="9 19" id="KW-0418">Kinase</keyword>
<evidence type="ECO:0000256" key="10">
    <source>
        <dbReference type="ARBA" id="ARBA00022840"/>
    </source>
</evidence>
<evidence type="ECO:0000256" key="2">
    <source>
        <dbReference type="ARBA" id="ARBA00004651"/>
    </source>
</evidence>
<keyword evidence="6" id="KW-0808">Transferase</keyword>
<keyword evidence="4" id="KW-1003">Cell membrane</keyword>
<evidence type="ECO:0000313" key="20">
    <source>
        <dbReference type="Proteomes" id="UP000244906"/>
    </source>
</evidence>
<dbReference type="Pfam" id="PF13492">
    <property type="entry name" value="GAF_3"/>
    <property type="match status" value="1"/>
</dbReference>
<evidence type="ECO:0000256" key="12">
    <source>
        <dbReference type="ARBA" id="ARBA00023012"/>
    </source>
</evidence>
<keyword evidence="7 14" id="KW-0812">Transmembrane</keyword>
<sequence>MQLVLELLQQLSVYLVIAWLLSKTPLFRPLVSVNVQLPRKLVVYLVFSGFCIMGTYFGLQIEDAIANTRAIGAVLGGLLGGPVVGFAVGLTGGLHRMSLGGFTAEACAISTTLEGLIGGWLHWQLVRKGRTDLLFRPEVTFGVVLYAELVQMAVILIFAKPFDEAWRLVQLIALPMIIANSIGAAMFTAMIRDRQTLYEQFTRTFSSSALRIAERTVGILASSFDEQSTRKVAEIVREETGVAAVAITDREKLLAFIGKGDDHHQPGTLIASEQTREAIDKNQVVFADGIEKQYRCSLSDQCPLGSALIIPLCASEDEVIGTIKLYETKNQLFSRLNKTLGEGVARLLSNQILYGRVHQQQDLLMQAELKLIQAQINPHFLFNALNTISAITRKSPGQARTLLQHLSTFFRKNLKRRSDESNLLEELDHIQAYLEIEKARFGDRLQVEFDIDHQLDQLKLPTFTLQPLVENAIKHGVSTLLETGKVIIRARRCENKICLEVEDNAGTYITPKEEGSGLGMNIVDKRLKARFGEQFGVKILVESDVFTRVTIMIPHDLMSGENDEQ</sequence>
<feature type="domain" description="Signal transduction histidine kinase 5TM receptor LytS transmembrane region" evidence="17">
    <location>
        <begin position="24"/>
        <end position="194"/>
    </location>
</feature>
<comment type="subcellular location">
    <subcellularLocation>
        <location evidence="2">Cell membrane</location>
        <topology evidence="2">Multi-pass membrane protein</topology>
    </subcellularLocation>
</comment>
<evidence type="ECO:0000256" key="13">
    <source>
        <dbReference type="ARBA" id="ARBA00023136"/>
    </source>
</evidence>
<name>A0A2V1GY06_9GAMM</name>
<dbReference type="GO" id="GO:0005524">
    <property type="term" value="F:ATP binding"/>
    <property type="evidence" value="ECO:0007669"/>
    <property type="project" value="UniProtKB-KW"/>
</dbReference>
<dbReference type="InterPro" id="IPR010559">
    <property type="entry name" value="Sig_transdc_His_kin_internal"/>
</dbReference>
<reference evidence="19 20" key="1">
    <citation type="submission" date="2018-04" db="EMBL/GenBank/DDBJ databases">
        <title>Thalassorhabdus spongiae gen. nov., sp. nov., isolated from a marine sponge in South-West Iceland.</title>
        <authorList>
            <person name="Knobloch S."/>
            <person name="Daussin A."/>
            <person name="Johannsson R."/>
            <person name="Marteinsson V.T."/>
        </authorList>
    </citation>
    <scope>NUCLEOTIDE SEQUENCE [LARGE SCALE GENOMIC DNA]</scope>
    <source>
        <strain evidence="19 20">Hp12</strain>
    </source>
</reference>
<evidence type="ECO:0000313" key="19">
    <source>
        <dbReference type="EMBL" id="PVZ66422.1"/>
    </source>
</evidence>
<dbReference type="SUPFAM" id="SSF55874">
    <property type="entry name" value="ATPase domain of HSP90 chaperone/DNA topoisomerase II/histidine kinase"/>
    <property type="match status" value="1"/>
</dbReference>
<gene>
    <name evidence="19" type="ORF">DC094_16625</name>
</gene>
<evidence type="ECO:0000256" key="4">
    <source>
        <dbReference type="ARBA" id="ARBA00022475"/>
    </source>
</evidence>
<keyword evidence="13 14" id="KW-0472">Membrane</keyword>
<dbReference type="InterPro" id="IPR029016">
    <property type="entry name" value="GAF-like_dom_sf"/>
</dbReference>
<keyword evidence="12" id="KW-0902">Two-component regulatory system</keyword>
<evidence type="ECO:0000256" key="8">
    <source>
        <dbReference type="ARBA" id="ARBA00022741"/>
    </source>
</evidence>
<comment type="caution">
    <text evidence="19">The sequence shown here is derived from an EMBL/GenBank/DDBJ whole genome shotgun (WGS) entry which is preliminary data.</text>
</comment>
<dbReference type="PANTHER" id="PTHR34220">
    <property type="entry name" value="SENSOR HISTIDINE KINASE YPDA"/>
    <property type="match status" value="1"/>
</dbReference>
<dbReference type="EC" id="2.7.13.3" evidence="3"/>
<evidence type="ECO:0000259" key="16">
    <source>
        <dbReference type="Pfam" id="PF06580"/>
    </source>
</evidence>
<protein>
    <recommendedName>
        <fullName evidence="3">histidine kinase</fullName>
        <ecNumber evidence="3">2.7.13.3</ecNumber>
    </recommendedName>
</protein>
<dbReference type="RefSeq" id="WP_116688339.1">
    <property type="nucleotide sequence ID" value="NZ_CAWNYD010000008.1"/>
</dbReference>
<evidence type="ECO:0000256" key="3">
    <source>
        <dbReference type="ARBA" id="ARBA00012438"/>
    </source>
</evidence>
<evidence type="ECO:0000256" key="14">
    <source>
        <dbReference type="SAM" id="Phobius"/>
    </source>
</evidence>
<evidence type="ECO:0000259" key="15">
    <source>
        <dbReference type="Pfam" id="PF02518"/>
    </source>
</evidence>
<feature type="transmembrane region" description="Helical" evidence="14">
    <location>
        <begin position="171"/>
        <end position="191"/>
    </location>
</feature>
<dbReference type="GO" id="GO:0005886">
    <property type="term" value="C:plasma membrane"/>
    <property type="evidence" value="ECO:0007669"/>
    <property type="project" value="UniProtKB-SubCell"/>
</dbReference>
<dbReference type="Proteomes" id="UP000244906">
    <property type="component" value="Unassembled WGS sequence"/>
</dbReference>
<evidence type="ECO:0000256" key="6">
    <source>
        <dbReference type="ARBA" id="ARBA00022679"/>
    </source>
</evidence>
<dbReference type="Gene3D" id="3.30.450.40">
    <property type="match status" value="1"/>
</dbReference>
<dbReference type="AlphaFoldDB" id="A0A2V1GY06"/>
<keyword evidence="8" id="KW-0547">Nucleotide-binding</keyword>
<dbReference type="Pfam" id="PF07694">
    <property type="entry name" value="5TM-5TMR_LYT"/>
    <property type="match status" value="1"/>
</dbReference>
<dbReference type="Pfam" id="PF06580">
    <property type="entry name" value="His_kinase"/>
    <property type="match status" value="1"/>
</dbReference>
<keyword evidence="20" id="KW-1185">Reference proteome</keyword>
<dbReference type="InterPro" id="IPR036890">
    <property type="entry name" value="HATPase_C_sf"/>
</dbReference>
<evidence type="ECO:0000256" key="1">
    <source>
        <dbReference type="ARBA" id="ARBA00000085"/>
    </source>
</evidence>
<dbReference type="GO" id="GO:0000155">
    <property type="term" value="F:phosphorelay sensor kinase activity"/>
    <property type="evidence" value="ECO:0007669"/>
    <property type="project" value="InterPro"/>
</dbReference>
<keyword evidence="10" id="KW-0067">ATP-binding</keyword>
<feature type="domain" description="GAF" evidence="18">
    <location>
        <begin position="244"/>
        <end position="352"/>
    </location>
</feature>
<feature type="domain" description="Signal transduction histidine kinase internal region" evidence="16">
    <location>
        <begin position="367"/>
        <end position="445"/>
    </location>
</feature>
<feature type="transmembrane region" description="Helical" evidence="14">
    <location>
        <begin position="141"/>
        <end position="159"/>
    </location>
</feature>
<organism evidence="19 20">
    <name type="scientific">Pelagibaculum spongiae</name>
    <dbReference type="NCBI Taxonomy" id="2080658"/>
    <lineage>
        <taxon>Bacteria</taxon>
        <taxon>Pseudomonadati</taxon>
        <taxon>Pseudomonadota</taxon>
        <taxon>Gammaproteobacteria</taxon>
        <taxon>Oceanospirillales</taxon>
        <taxon>Pelagibaculum</taxon>
    </lineage>
</organism>
<proteinExistence type="predicted"/>
<evidence type="ECO:0000256" key="5">
    <source>
        <dbReference type="ARBA" id="ARBA00022553"/>
    </source>
</evidence>
<keyword evidence="11 14" id="KW-1133">Transmembrane helix</keyword>
<feature type="domain" description="Histidine kinase/HSP90-like ATPase" evidence="15">
    <location>
        <begin position="465"/>
        <end position="555"/>
    </location>
</feature>
<dbReference type="OrthoDB" id="2514702at2"/>
<evidence type="ECO:0000259" key="18">
    <source>
        <dbReference type="Pfam" id="PF13492"/>
    </source>
</evidence>
<dbReference type="InterPro" id="IPR050640">
    <property type="entry name" value="Bact_2-comp_sensor_kinase"/>
</dbReference>